<keyword evidence="1" id="KW-0106">Calcium</keyword>
<dbReference type="InterPro" id="IPR002048">
    <property type="entry name" value="EF_hand_dom"/>
</dbReference>
<dbReference type="EMBL" id="VJMH01006723">
    <property type="protein sequence ID" value="KAF0688458.1"/>
    <property type="molecule type" value="Genomic_DNA"/>
</dbReference>
<name>A0A485LDW7_9STRA</name>
<reference evidence="7 8" key="1">
    <citation type="submission" date="2019-03" db="EMBL/GenBank/DDBJ databases">
        <authorList>
            <person name="Gaulin E."/>
            <person name="Dumas B."/>
        </authorList>
    </citation>
    <scope>NUCLEOTIDE SEQUENCE [LARGE SCALE GENOMIC DNA]</scope>
    <source>
        <strain evidence="7">CBS 568.67</strain>
    </source>
</reference>
<evidence type="ECO:0000259" key="4">
    <source>
        <dbReference type="PROSITE" id="PS50020"/>
    </source>
</evidence>
<evidence type="ECO:0000313" key="7">
    <source>
        <dbReference type="EMBL" id="VFT96621.1"/>
    </source>
</evidence>
<dbReference type="InterPro" id="IPR001202">
    <property type="entry name" value="WW_dom"/>
</dbReference>
<evidence type="ECO:0000256" key="3">
    <source>
        <dbReference type="SAM" id="MobiDB-lite"/>
    </source>
</evidence>
<dbReference type="CDD" id="cd00201">
    <property type="entry name" value="WW"/>
    <property type="match status" value="1"/>
</dbReference>
<dbReference type="InterPro" id="IPR036020">
    <property type="entry name" value="WW_dom_sf"/>
</dbReference>
<dbReference type="Pfam" id="PF13499">
    <property type="entry name" value="EF-hand_7"/>
    <property type="match status" value="1"/>
</dbReference>
<dbReference type="Gene3D" id="2.20.70.10">
    <property type="match status" value="1"/>
</dbReference>
<feature type="domain" description="EF-hand" evidence="5">
    <location>
        <begin position="612"/>
        <end position="647"/>
    </location>
</feature>
<sequence>MDAAPMDDSGDVATVATPLWEECADESGRMFFVNKETGESAWEIPSIGTVDSPTVDAVDGIIENATEPHEGDSNDIEAALPSAVLLAERDIPPTDECTKTLKRTHSFVMDPHIQSRLLTIRGRLLGETSTAMDASSMMSADMTDEEWVLSFDPIGKHEYFYDCRTGSMTTQAPPSYRSVDPLLTWLLVLQCAIRCALARRCVAQKRLQTRAPARTEDEEVMEKIFELTQTVTPPPLMHHPTSRGFVKRKSLLDKDEGQREADERRAMMQIERAQCSQGDRFWGIDNISREIRRQMHEECMMREAEELRRALQEAARRREELQRRAAEEQERKRRSEDSALELRERNAMQVQELLQCKTDTFWGVQKQENDEKCCQQQMIREDFESHKYMEDVLAAQLHARWGMEAARALKEDNMRRLHQENRHRKQGGPQLFNRATTSESILLYRWPTQTAFVEPPMDPSTTSRPKRKAKESDTKFQYMLDVVLDPERRANPKHIFHTASNAHTVGRKGKLELSQPPSCYHLEKPRVEHKPLSRPPLSMAKTPSPHQSATANGLPYSVDPMKSAKARLSKAALQTEGKRFSLSPLQPVKENQVSDVAPVEAVVIPTDERFAAEEDNLAHVFELIDTDHGGTLDLDEMRWALTKDAFVRTTAMNSIVLKEVLKKRSVDALFKDMDKDGTNSISWPTFREYCHAMFVVVVAEQERKRLEKGPEVDQSKDEVLKRKNEAYLAKKAILDQEEAIAKIVFGLVDTDRSGKIDQHEMMNALDNNDRVREFVARSRGLRPLLENPAFGKAFIGMATDDSDGMNLDEFLCFCTEIASVAMLNDLVAAP</sequence>
<protein>
    <submittedName>
        <fullName evidence="7">Aste57867_19923 protein</fullName>
    </submittedName>
</protein>
<dbReference type="Pfam" id="PF00397">
    <property type="entry name" value="WW"/>
    <property type="match status" value="1"/>
</dbReference>
<gene>
    <name evidence="7" type="primary">Aste57867_19923</name>
    <name evidence="6" type="ORF">As57867_019857</name>
    <name evidence="7" type="ORF">ASTE57867_19923</name>
</gene>
<dbReference type="InterPro" id="IPR018247">
    <property type="entry name" value="EF_Hand_1_Ca_BS"/>
</dbReference>
<dbReference type="PROSITE" id="PS50020">
    <property type="entry name" value="WW_DOMAIN_2"/>
    <property type="match status" value="1"/>
</dbReference>
<keyword evidence="2" id="KW-0175">Coiled coil</keyword>
<dbReference type="Gene3D" id="1.10.238.10">
    <property type="entry name" value="EF-hand"/>
    <property type="match status" value="2"/>
</dbReference>
<dbReference type="SUPFAM" id="SSF51045">
    <property type="entry name" value="WW domain"/>
    <property type="match status" value="1"/>
</dbReference>
<dbReference type="CDD" id="cd00051">
    <property type="entry name" value="EFh"/>
    <property type="match status" value="1"/>
</dbReference>
<evidence type="ECO:0000313" key="8">
    <source>
        <dbReference type="Proteomes" id="UP000332933"/>
    </source>
</evidence>
<dbReference type="CDD" id="cd22265">
    <property type="entry name" value="UDM1_RNF168"/>
    <property type="match status" value="1"/>
</dbReference>
<organism evidence="7 8">
    <name type="scientific">Aphanomyces stellatus</name>
    <dbReference type="NCBI Taxonomy" id="120398"/>
    <lineage>
        <taxon>Eukaryota</taxon>
        <taxon>Sar</taxon>
        <taxon>Stramenopiles</taxon>
        <taxon>Oomycota</taxon>
        <taxon>Saprolegniomycetes</taxon>
        <taxon>Saprolegniales</taxon>
        <taxon>Verrucalvaceae</taxon>
        <taxon>Aphanomyces</taxon>
    </lineage>
</organism>
<feature type="coiled-coil region" evidence="2">
    <location>
        <begin position="297"/>
        <end position="345"/>
    </location>
</feature>
<dbReference type="Pfam" id="PF13202">
    <property type="entry name" value="EF-hand_5"/>
    <property type="match status" value="1"/>
</dbReference>
<dbReference type="OrthoDB" id="429067at2759"/>
<feature type="domain" description="WW" evidence="4">
    <location>
        <begin position="20"/>
        <end position="47"/>
    </location>
</feature>
<dbReference type="PROSITE" id="PS00018">
    <property type="entry name" value="EF_HAND_1"/>
    <property type="match status" value="2"/>
</dbReference>
<accession>A0A485LDW7</accession>
<evidence type="ECO:0000256" key="1">
    <source>
        <dbReference type="ARBA" id="ARBA00022837"/>
    </source>
</evidence>
<feature type="region of interest" description="Disordered" evidence="3">
    <location>
        <begin position="527"/>
        <end position="554"/>
    </location>
</feature>
<evidence type="ECO:0000256" key="2">
    <source>
        <dbReference type="SAM" id="Coils"/>
    </source>
</evidence>
<keyword evidence="8" id="KW-1185">Reference proteome</keyword>
<feature type="region of interest" description="Disordered" evidence="3">
    <location>
        <begin position="452"/>
        <end position="472"/>
    </location>
</feature>
<dbReference type="InterPro" id="IPR011992">
    <property type="entry name" value="EF-hand-dom_pair"/>
</dbReference>
<dbReference type="SMART" id="SM00456">
    <property type="entry name" value="WW"/>
    <property type="match status" value="1"/>
</dbReference>
<dbReference type="EMBL" id="CAADRA010006746">
    <property type="protein sequence ID" value="VFT96621.1"/>
    <property type="molecule type" value="Genomic_DNA"/>
</dbReference>
<dbReference type="GO" id="GO:0005509">
    <property type="term" value="F:calcium ion binding"/>
    <property type="evidence" value="ECO:0007669"/>
    <property type="project" value="InterPro"/>
</dbReference>
<dbReference type="SMART" id="SM00054">
    <property type="entry name" value="EFh"/>
    <property type="match status" value="3"/>
</dbReference>
<proteinExistence type="predicted"/>
<feature type="domain" description="EF-hand" evidence="5">
    <location>
        <begin position="736"/>
        <end position="771"/>
    </location>
</feature>
<evidence type="ECO:0000313" key="6">
    <source>
        <dbReference type="EMBL" id="KAF0688458.1"/>
    </source>
</evidence>
<reference evidence="6" key="2">
    <citation type="submission" date="2019-06" db="EMBL/GenBank/DDBJ databases">
        <title>Genomics analysis of Aphanomyces spp. identifies a new class of oomycete effector associated with host adaptation.</title>
        <authorList>
            <person name="Gaulin E."/>
        </authorList>
    </citation>
    <scope>NUCLEOTIDE SEQUENCE</scope>
    <source>
        <strain evidence="6">CBS 578.67</strain>
    </source>
</reference>
<dbReference type="Proteomes" id="UP000332933">
    <property type="component" value="Unassembled WGS sequence"/>
</dbReference>
<evidence type="ECO:0000259" key="5">
    <source>
        <dbReference type="PROSITE" id="PS50222"/>
    </source>
</evidence>
<feature type="domain" description="EF-hand" evidence="5">
    <location>
        <begin position="661"/>
        <end position="696"/>
    </location>
</feature>
<dbReference type="SUPFAM" id="SSF47473">
    <property type="entry name" value="EF-hand"/>
    <property type="match status" value="1"/>
</dbReference>
<dbReference type="AlphaFoldDB" id="A0A485LDW7"/>
<dbReference type="PROSITE" id="PS50222">
    <property type="entry name" value="EF_HAND_2"/>
    <property type="match status" value="3"/>
</dbReference>